<protein>
    <recommendedName>
        <fullName evidence="4">Glycerophosphoryl diester phosphodiesterase membrane domain-containing protein</fullName>
    </recommendedName>
</protein>
<evidence type="ECO:0000313" key="2">
    <source>
        <dbReference type="EMBL" id="SKA19716.1"/>
    </source>
</evidence>
<feature type="transmembrane region" description="Helical" evidence="1">
    <location>
        <begin position="198"/>
        <end position="227"/>
    </location>
</feature>
<dbReference type="Proteomes" id="UP000190065">
    <property type="component" value="Unassembled WGS sequence"/>
</dbReference>
<feature type="transmembrane region" description="Helical" evidence="1">
    <location>
        <begin position="155"/>
        <end position="177"/>
    </location>
</feature>
<sequence>MNENLFKTRSVLANMKTTINTLLQHYPTLFYKTLIPYLVAAMALTTLLFNGTNAVVNFYSGDDPSLLQVLLSLVALPLTLLLPAVAMGIVFGKLHQQPRARCIKRNLVAALAFALLTLALYLLLEWAQYGVQTLWPSLIRENDLNDTQNIETIKYALTFILLLPFCPLNFAFTKYIITPTLPLRKALKEAFTTGRRNWGYLVSNQAAICFLCGVAYCLISIPVRILLNAYYLNAIGMLQGDANGLPAYFVPMMFAVCTLIGLLLFQLLNVYAAFEYFMYGAAEQRALEKQQQQHLR</sequence>
<organism evidence="2 3">
    <name type="scientific">Segatella oulorum</name>
    <dbReference type="NCBI Taxonomy" id="28136"/>
    <lineage>
        <taxon>Bacteria</taxon>
        <taxon>Pseudomonadati</taxon>
        <taxon>Bacteroidota</taxon>
        <taxon>Bacteroidia</taxon>
        <taxon>Bacteroidales</taxon>
        <taxon>Prevotellaceae</taxon>
        <taxon>Segatella</taxon>
    </lineage>
</organism>
<dbReference type="RefSeq" id="WP_025070531.1">
    <property type="nucleotide sequence ID" value="NZ_FUXK01000040.1"/>
</dbReference>
<dbReference type="EMBL" id="FUXK01000040">
    <property type="protein sequence ID" value="SKA19716.1"/>
    <property type="molecule type" value="Genomic_DNA"/>
</dbReference>
<keyword evidence="1" id="KW-1133">Transmembrane helix</keyword>
<reference evidence="2 3" key="1">
    <citation type="submission" date="2017-02" db="EMBL/GenBank/DDBJ databases">
        <authorList>
            <person name="Peterson S.W."/>
        </authorList>
    </citation>
    <scope>NUCLEOTIDE SEQUENCE [LARGE SCALE GENOMIC DNA]</scope>
    <source>
        <strain evidence="2 3">ATCC 43324</strain>
    </source>
</reference>
<feature type="transmembrane region" description="Helical" evidence="1">
    <location>
        <begin position="106"/>
        <end position="124"/>
    </location>
</feature>
<feature type="transmembrane region" description="Helical" evidence="1">
    <location>
        <begin position="247"/>
        <end position="268"/>
    </location>
</feature>
<name>A0A1T4RV05_9BACT</name>
<keyword evidence="1" id="KW-0812">Transmembrane</keyword>
<feature type="transmembrane region" description="Helical" evidence="1">
    <location>
        <begin position="69"/>
        <end position="94"/>
    </location>
</feature>
<evidence type="ECO:0000313" key="3">
    <source>
        <dbReference type="Proteomes" id="UP000190065"/>
    </source>
</evidence>
<dbReference type="STRING" id="28136.SAMN02745202_02443"/>
<proteinExistence type="predicted"/>
<evidence type="ECO:0000256" key="1">
    <source>
        <dbReference type="SAM" id="Phobius"/>
    </source>
</evidence>
<evidence type="ECO:0008006" key="4">
    <source>
        <dbReference type="Google" id="ProtNLM"/>
    </source>
</evidence>
<gene>
    <name evidence="2" type="ORF">SAMN02745202_02443</name>
</gene>
<feature type="transmembrane region" description="Helical" evidence="1">
    <location>
        <begin position="29"/>
        <end position="49"/>
    </location>
</feature>
<dbReference type="AlphaFoldDB" id="A0A1T4RV05"/>
<keyword evidence="1" id="KW-0472">Membrane</keyword>
<accession>A0A1T4RV05</accession>